<dbReference type="Proteomes" id="UP000236731">
    <property type="component" value="Unassembled WGS sequence"/>
</dbReference>
<gene>
    <name evidence="3" type="ORF">SAMN05421877_106112</name>
</gene>
<keyword evidence="1" id="KW-1133">Transmembrane helix</keyword>
<proteinExistence type="predicted"/>
<dbReference type="GO" id="GO:0043565">
    <property type="term" value="F:sequence-specific DNA binding"/>
    <property type="evidence" value="ECO:0007669"/>
    <property type="project" value="TreeGrafter"/>
</dbReference>
<feature type="domain" description="Transposase IS200-like" evidence="2">
    <location>
        <begin position="9"/>
        <end position="150"/>
    </location>
</feature>
<sequence length="183" mass="21592">MSNKYKFNGRNLIYFVTITVVYWIDVFTREEYKNIIIESLKHCISEKGLVIHGWVIMTNHLHLIVSAENAIHISNILRDFKKYTANQVLKAIQDNIHESRKSWMLALFKKAGKENTNNVLYQFWIQDSHPIYVDDSKDIYLEKLNYIHQNPVKAGYVRQDHFYKYSSAGDYVGKKGMLPIKFL</sequence>
<feature type="transmembrane region" description="Helical" evidence="1">
    <location>
        <begin position="12"/>
        <end position="28"/>
    </location>
</feature>
<dbReference type="AlphaFoldDB" id="A0A1H5YSE1"/>
<dbReference type="SMART" id="SM01321">
    <property type="entry name" value="Y1_Tnp"/>
    <property type="match status" value="1"/>
</dbReference>
<keyword evidence="1" id="KW-0472">Membrane</keyword>
<name>A0A1H5YSE1_9SPHI</name>
<organism evidence="3 4">
    <name type="scientific">Sphingobacterium lactis</name>
    <dbReference type="NCBI Taxonomy" id="797291"/>
    <lineage>
        <taxon>Bacteria</taxon>
        <taxon>Pseudomonadati</taxon>
        <taxon>Bacteroidota</taxon>
        <taxon>Sphingobacteriia</taxon>
        <taxon>Sphingobacteriales</taxon>
        <taxon>Sphingobacteriaceae</taxon>
        <taxon>Sphingobacterium</taxon>
    </lineage>
</organism>
<evidence type="ECO:0000256" key="1">
    <source>
        <dbReference type="SAM" id="Phobius"/>
    </source>
</evidence>
<accession>A0A1H5YSE1</accession>
<protein>
    <submittedName>
        <fullName evidence="3">REP element-mobilizing transposase RayT</fullName>
    </submittedName>
</protein>
<dbReference type="NCBIfam" id="NF047646">
    <property type="entry name" value="REP_Tyr_transpos"/>
    <property type="match status" value="1"/>
</dbReference>
<dbReference type="GO" id="GO:0006313">
    <property type="term" value="P:DNA transposition"/>
    <property type="evidence" value="ECO:0007669"/>
    <property type="project" value="InterPro"/>
</dbReference>
<dbReference type="PANTHER" id="PTHR36966:SF1">
    <property type="entry name" value="REP-ASSOCIATED TYROSINE TRANSPOSASE"/>
    <property type="match status" value="1"/>
</dbReference>
<dbReference type="InterPro" id="IPR002686">
    <property type="entry name" value="Transposase_17"/>
</dbReference>
<evidence type="ECO:0000259" key="2">
    <source>
        <dbReference type="SMART" id="SM01321"/>
    </source>
</evidence>
<dbReference type="EMBL" id="FNUT01000006">
    <property type="protein sequence ID" value="SEG27081.1"/>
    <property type="molecule type" value="Genomic_DNA"/>
</dbReference>
<dbReference type="InterPro" id="IPR052715">
    <property type="entry name" value="RAYT_transposase"/>
</dbReference>
<evidence type="ECO:0000313" key="3">
    <source>
        <dbReference type="EMBL" id="SEG27081.1"/>
    </source>
</evidence>
<dbReference type="SUPFAM" id="SSF143422">
    <property type="entry name" value="Transposase IS200-like"/>
    <property type="match status" value="1"/>
</dbReference>
<dbReference type="GO" id="GO:0004803">
    <property type="term" value="F:transposase activity"/>
    <property type="evidence" value="ECO:0007669"/>
    <property type="project" value="InterPro"/>
</dbReference>
<evidence type="ECO:0000313" key="4">
    <source>
        <dbReference type="Proteomes" id="UP000236731"/>
    </source>
</evidence>
<dbReference type="RefSeq" id="WP_103906286.1">
    <property type="nucleotide sequence ID" value="NZ_CP049246.1"/>
</dbReference>
<keyword evidence="4" id="KW-1185">Reference proteome</keyword>
<keyword evidence="1" id="KW-0812">Transmembrane</keyword>
<dbReference type="InterPro" id="IPR036515">
    <property type="entry name" value="Transposase_17_sf"/>
</dbReference>
<dbReference type="Pfam" id="PF01797">
    <property type="entry name" value="Y1_Tnp"/>
    <property type="match status" value="1"/>
</dbReference>
<dbReference type="PANTHER" id="PTHR36966">
    <property type="entry name" value="REP-ASSOCIATED TYROSINE TRANSPOSASE"/>
    <property type="match status" value="1"/>
</dbReference>
<reference evidence="4" key="1">
    <citation type="submission" date="2016-10" db="EMBL/GenBank/DDBJ databases">
        <authorList>
            <person name="Varghese N."/>
            <person name="Submissions S."/>
        </authorList>
    </citation>
    <scope>NUCLEOTIDE SEQUENCE [LARGE SCALE GENOMIC DNA]</scope>
    <source>
        <strain evidence="4">DSM 22361</strain>
    </source>
</reference>
<dbReference type="OrthoDB" id="9788881at2"/>
<dbReference type="Gene3D" id="3.30.70.1290">
    <property type="entry name" value="Transposase IS200-like"/>
    <property type="match status" value="1"/>
</dbReference>